<gene>
    <name evidence="9" type="ORF">METZ01_LOCUS51291</name>
</gene>
<evidence type="ECO:0000256" key="5">
    <source>
        <dbReference type="ARBA" id="ARBA00023267"/>
    </source>
</evidence>
<dbReference type="InterPro" id="IPR011764">
    <property type="entry name" value="Biotin_carboxylation_dom"/>
</dbReference>
<dbReference type="InterPro" id="IPR005481">
    <property type="entry name" value="BC-like_N"/>
</dbReference>
<keyword evidence="5" id="KW-0092">Biotin</keyword>
<dbReference type="InterPro" id="IPR001882">
    <property type="entry name" value="Biotin_BS"/>
</dbReference>
<feature type="domain" description="ATP-grasp" evidence="7">
    <location>
        <begin position="106"/>
        <end position="301"/>
    </location>
</feature>
<evidence type="ECO:0000256" key="2">
    <source>
        <dbReference type="ARBA" id="ARBA00022598"/>
    </source>
</evidence>
<dbReference type="InterPro" id="IPR011761">
    <property type="entry name" value="ATP-grasp"/>
</dbReference>
<protein>
    <submittedName>
        <fullName evidence="9">Uncharacterized protein</fullName>
    </submittedName>
</protein>
<reference evidence="9" key="1">
    <citation type="submission" date="2018-05" db="EMBL/GenBank/DDBJ databases">
        <authorList>
            <person name="Lanie J.A."/>
            <person name="Ng W.-L."/>
            <person name="Kazmierczak K.M."/>
            <person name="Andrzejewski T.M."/>
            <person name="Davidsen T.M."/>
            <person name="Wayne K.J."/>
            <person name="Tettelin H."/>
            <person name="Glass J.I."/>
            <person name="Rusch D."/>
            <person name="Podicherti R."/>
            <person name="Tsui H.-C.T."/>
            <person name="Winkler M.E."/>
        </authorList>
    </citation>
    <scope>NUCLEOTIDE SEQUENCE</scope>
</reference>
<dbReference type="PROSITE" id="PS50975">
    <property type="entry name" value="ATP_GRASP"/>
    <property type="match status" value="1"/>
</dbReference>
<dbReference type="PROSITE" id="PS00188">
    <property type="entry name" value="BIOTIN"/>
    <property type="match status" value="1"/>
</dbReference>
<dbReference type="InterPro" id="IPR016185">
    <property type="entry name" value="PreATP-grasp_dom_sf"/>
</dbReference>
<keyword evidence="3" id="KW-0547">Nucleotide-binding</keyword>
<evidence type="ECO:0000259" key="8">
    <source>
        <dbReference type="PROSITE" id="PS50979"/>
    </source>
</evidence>
<dbReference type="PANTHER" id="PTHR18866">
    <property type="entry name" value="CARBOXYLASE:PYRUVATE/ACETYL-COA/PROPIONYL-COA CARBOXYLASE"/>
    <property type="match status" value="1"/>
</dbReference>
<dbReference type="GO" id="GO:0016874">
    <property type="term" value="F:ligase activity"/>
    <property type="evidence" value="ECO:0007669"/>
    <property type="project" value="UniProtKB-KW"/>
</dbReference>
<dbReference type="AlphaFoldDB" id="A0A381S869"/>
<dbReference type="GO" id="GO:0005524">
    <property type="term" value="F:ATP binding"/>
    <property type="evidence" value="ECO:0007669"/>
    <property type="project" value="UniProtKB-KW"/>
</dbReference>
<dbReference type="Gene3D" id="3.30.470.20">
    <property type="entry name" value="ATP-grasp fold, B domain"/>
    <property type="match status" value="1"/>
</dbReference>
<dbReference type="SUPFAM" id="SSF56059">
    <property type="entry name" value="Glutathione synthetase ATP-binding domain-like"/>
    <property type="match status" value="1"/>
</dbReference>
<feature type="domain" description="Biotin carboxylation" evidence="8">
    <location>
        <begin position="1"/>
        <end position="430"/>
    </location>
</feature>
<dbReference type="EMBL" id="UINC01002604">
    <property type="protein sequence ID" value="SUZ98437.1"/>
    <property type="molecule type" value="Genomic_DNA"/>
</dbReference>
<proteinExistence type="predicted"/>
<dbReference type="SMART" id="SM00878">
    <property type="entry name" value="Biotin_carb_C"/>
    <property type="match status" value="1"/>
</dbReference>
<dbReference type="InterPro" id="IPR011054">
    <property type="entry name" value="Rudment_hybrid_motif"/>
</dbReference>
<dbReference type="SUPFAM" id="SSF51230">
    <property type="entry name" value="Single hybrid motif"/>
    <property type="match status" value="1"/>
</dbReference>
<keyword evidence="2" id="KW-0436">Ligase</keyword>
<dbReference type="PROSITE" id="PS50979">
    <property type="entry name" value="BC"/>
    <property type="match status" value="1"/>
</dbReference>
<dbReference type="GO" id="GO:0046872">
    <property type="term" value="F:metal ion binding"/>
    <property type="evidence" value="ECO:0007669"/>
    <property type="project" value="InterPro"/>
</dbReference>
<dbReference type="InterPro" id="IPR005479">
    <property type="entry name" value="CPAse_ATP-bd"/>
</dbReference>
<name>A0A381S869_9ZZZZ</name>
<dbReference type="FunFam" id="2.40.50.100:FF:000003">
    <property type="entry name" value="Acetyl-CoA carboxylase biotin carboxyl carrier protein"/>
    <property type="match status" value="1"/>
</dbReference>
<dbReference type="Pfam" id="PF02785">
    <property type="entry name" value="Biotin_carb_C"/>
    <property type="match status" value="1"/>
</dbReference>
<dbReference type="InterPro" id="IPR050856">
    <property type="entry name" value="Biotin_carboxylase_complex"/>
</dbReference>
<comment type="cofactor">
    <cofactor evidence="1">
        <name>biotin</name>
        <dbReference type="ChEBI" id="CHEBI:57586"/>
    </cofactor>
</comment>
<dbReference type="Pfam" id="PF00364">
    <property type="entry name" value="Biotin_lipoyl"/>
    <property type="match status" value="1"/>
</dbReference>
<evidence type="ECO:0000256" key="1">
    <source>
        <dbReference type="ARBA" id="ARBA00001953"/>
    </source>
</evidence>
<dbReference type="CDD" id="cd06850">
    <property type="entry name" value="biotinyl_domain"/>
    <property type="match status" value="1"/>
</dbReference>
<dbReference type="SUPFAM" id="SSF51246">
    <property type="entry name" value="Rudiment single hybrid motif"/>
    <property type="match status" value="1"/>
</dbReference>
<evidence type="ECO:0000256" key="3">
    <source>
        <dbReference type="ARBA" id="ARBA00022741"/>
    </source>
</evidence>
<evidence type="ECO:0000259" key="6">
    <source>
        <dbReference type="PROSITE" id="PS50968"/>
    </source>
</evidence>
<dbReference type="Pfam" id="PF00289">
    <property type="entry name" value="Biotin_carb_N"/>
    <property type="match status" value="1"/>
</dbReference>
<accession>A0A381S869</accession>
<evidence type="ECO:0000313" key="9">
    <source>
        <dbReference type="EMBL" id="SUZ98437.1"/>
    </source>
</evidence>
<dbReference type="Gene3D" id="2.40.50.100">
    <property type="match status" value="1"/>
</dbReference>
<dbReference type="PROSITE" id="PS00867">
    <property type="entry name" value="CPSASE_2"/>
    <property type="match status" value="1"/>
</dbReference>
<organism evidence="9">
    <name type="scientific">marine metagenome</name>
    <dbReference type="NCBI Taxonomy" id="408172"/>
    <lineage>
        <taxon>unclassified sequences</taxon>
        <taxon>metagenomes</taxon>
        <taxon>ecological metagenomes</taxon>
    </lineage>
</organism>
<evidence type="ECO:0000256" key="4">
    <source>
        <dbReference type="ARBA" id="ARBA00022840"/>
    </source>
</evidence>
<feature type="non-terminal residue" evidence="9">
    <location>
        <position position="1"/>
    </location>
</feature>
<dbReference type="PANTHER" id="PTHR18866:SF126">
    <property type="entry name" value="BIOTIN CARBOXYLASE"/>
    <property type="match status" value="1"/>
</dbReference>
<keyword evidence="4" id="KW-0067">ATP-binding</keyword>
<sequence length="640" mass="67801">VLVANRGEIVRRVFRTARGMGLRCVAVFVDADADAPFVAEADDAVRLPDGYLDGAAIIAAALATGADAIHPGYGFLAENADFVEAVEAAGLVWVGPPADVVRSMGDKLAAKAAADAAGVPTLPSSDDPTDAGSVGYPLLVKAVAGGGGKGMHLVESAADLDEAVASAQREALGAFGDSRVFLERYVARSRHLEVQVLGDAHGGLIHLGERECSIQRRHQKVVEESPSPFADEALRSTLGEAALRLAEGIGYRSAGTVEFLVDDETGEFFFLEANTRLQVEHPVTEEVTGIDLVREQFRVAAGEHLDRLQDEVVSTGHAIEARLYAEDPDHGFLPATGTLHAFVPADEPEVRWDSGVEQGSRVTVDFDPMLAKVVAHGSTREEAARRLALALERLHLGGVTTNRDFLVATLRHEAFLAGDTTTDFIERNAPSGSAPHSRNEVGRAAVVAALWLLGRNRADAGVLAFAPAVWRNARLPDERVVLTHGDGEVEVGYRAERGGGFTVNGTSSALIHRWSDDDIDAEVDGRRSVSRVTQADGRIWVQVTSGTVGFGIAPRFTVPGTEDVHGGLVAPMPGVILELRAGPGDRVAAGETLVVMEAMKMEHHISAPEDGTITEVLVAVGQQVENGTALMVLEPDEDSS</sequence>
<dbReference type="InterPro" id="IPR000089">
    <property type="entry name" value="Biotin_lipoyl"/>
</dbReference>
<dbReference type="InterPro" id="IPR011053">
    <property type="entry name" value="Single_hybrid_motif"/>
</dbReference>
<dbReference type="InterPro" id="IPR005482">
    <property type="entry name" value="Biotin_COase_C"/>
</dbReference>
<evidence type="ECO:0000259" key="7">
    <source>
        <dbReference type="PROSITE" id="PS50975"/>
    </source>
</evidence>
<feature type="domain" description="Lipoyl-binding" evidence="6">
    <location>
        <begin position="555"/>
        <end position="634"/>
    </location>
</feature>
<dbReference type="PROSITE" id="PS50968">
    <property type="entry name" value="BIOTINYL_LIPOYL"/>
    <property type="match status" value="1"/>
</dbReference>
<dbReference type="SUPFAM" id="SSF52440">
    <property type="entry name" value="PreATP-grasp domain"/>
    <property type="match status" value="1"/>
</dbReference>
<dbReference type="Pfam" id="PF02786">
    <property type="entry name" value="CPSase_L_D2"/>
    <property type="match status" value="1"/>
</dbReference>